<sequence length="389" mass="44993">MSSDNPHRSYRDNHHSRSEGPRQRRDDDQRRHRNHDPRDERGGRHYGDQPRGRNWDGRGERKNRGRQWDNRGDDRRRDDRPRGRNWEERGGERGREDRTRGRNWEDRGDRRRDDRPRGRNWEDRGDRRGGGDRDRRGGHAQRGGAQRRDRFQAGPQRSGFREDRMAQRANEPELPNDIDVQDLDPMVRQDLRVLSRDNADRVAKHMIMAAVLLEEDPKKALEHARAAKDRAGRVAVARETCGITAYHAGEWKEALSELRAARRISGGPGLLAVMADCERGLGRPDKAVEMARAPEVQELDPDSRIELAIVVAGARRDMQQKDAALVTLQRMDPKKSNTTVSGLRLAYAYADALQDVGRTDEAKEWFTHVAEHDREFNLFDAEDRLKELS</sequence>
<organism evidence="2 3">
    <name type="scientific">Corynebacterium spheniscorum</name>
    <dbReference type="NCBI Taxonomy" id="185761"/>
    <lineage>
        <taxon>Bacteria</taxon>
        <taxon>Bacillati</taxon>
        <taxon>Actinomycetota</taxon>
        <taxon>Actinomycetes</taxon>
        <taxon>Mycobacteriales</taxon>
        <taxon>Corynebacteriaceae</taxon>
        <taxon>Corynebacterium</taxon>
    </lineage>
</organism>
<evidence type="ECO:0000313" key="2">
    <source>
        <dbReference type="EMBL" id="SFG54652.1"/>
    </source>
</evidence>
<dbReference type="SUPFAM" id="SSF48452">
    <property type="entry name" value="TPR-like"/>
    <property type="match status" value="1"/>
</dbReference>
<evidence type="ECO:0000313" key="3">
    <source>
        <dbReference type="Proteomes" id="UP000199065"/>
    </source>
</evidence>
<dbReference type="Proteomes" id="UP000199065">
    <property type="component" value="Unassembled WGS sequence"/>
</dbReference>
<evidence type="ECO:0000256" key="1">
    <source>
        <dbReference type="SAM" id="MobiDB-lite"/>
    </source>
</evidence>
<protein>
    <recommendedName>
        <fullName evidence="4">Tetratricopeptide repeat-containing protein</fullName>
    </recommendedName>
</protein>
<name>A0A1I2SPT9_9CORY</name>
<feature type="compositionally biased region" description="Basic and acidic residues" evidence="1">
    <location>
        <begin position="1"/>
        <end position="137"/>
    </location>
</feature>
<dbReference type="Gene3D" id="1.25.40.10">
    <property type="entry name" value="Tetratricopeptide repeat domain"/>
    <property type="match status" value="1"/>
</dbReference>
<evidence type="ECO:0008006" key="4">
    <source>
        <dbReference type="Google" id="ProtNLM"/>
    </source>
</evidence>
<dbReference type="AlphaFoldDB" id="A0A1I2SPT9"/>
<dbReference type="EMBL" id="FOPJ01000006">
    <property type="protein sequence ID" value="SFG54652.1"/>
    <property type="molecule type" value="Genomic_DNA"/>
</dbReference>
<accession>A0A1I2SPT9</accession>
<gene>
    <name evidence="2" type="ORF">SAMN05660282_01180</name>
</gene>
<dbReference type="RefSeq" id="WP_092285418.1">
    <property type="nucleotide sequence ID" value="NZ_FOPJ01000006.1"/>
</dbReference>
<keyword evidence="3" id="KW-1185">Reference proteome</keyword>
<proteinExistence type="predicted"/>
<feature type="region of interest" description="Disordered" evidence="1">
    <location>
        <begin position="1"/>
        <end position="182"/>
    </location>
</feature>
<reference evidence="2 3" key="1">
    <citation type="submission" date="2016-10" db="EMBL/GenBank/DDBJ databases">
        <authorList>
            <person name="de Groot N.N."/>
        </authorList>
    </citation>
    <scope>NUCLEOTIDE SEQUENCE [LARGE SCALE GENOMIC DNA]</scope>
    <source>
        <strain>J11</strain>
        <strain evidence="3">PG 39</strain>
    </source>
</reference>
<dbReference type="InterPro" id="IPR011990">
    <property type="entry name" value="TPR-like_helical_dom_sf"/>
</dbReference>
<dbReference type="OrthoDB" id="3215237at2"/>
<dbReference type="STRING" id="185761.SAMN05660282_01180"/>